<gene>
    <name evidence="1" type="ORF">C3B59_17390</name>
</gene>
<dbReference type="SUPFAM" id="SSF48371">
    <property type="entry name" value="ARM repeat"/>
    <property type="match status" value="1"/>
</dbReference>
<dbReference type="EMBL" id="PPXF01000065">
    <property type="protein sequence ID" value="POH59666.1"/>
    <property type="molecule type" value="Genomic_DNA"/>
</dbReference>
<dbReference type="InterPro" id="IPR016024">
    <property type="entry name" value="ARM-type_fold"/>
</dbReference>
<organism evidence="1 2">
    <name type="scientific">Cryobacterium zongtaii</name>
    <dbReference type="NCBI Taxonomy" id="1259217"/>
    <lineage>
        <taxon>Bacteria</taxon>
        <taxon>Bacillati</taxon>
        <taxon>Actinomycetota</taxon>
        <taxon>Actinomycetes</taxon>
        <taxon>Micrococcales</taxon>
        <taxon>Microbacteriaceae</taxon>
        <taxon>Cryobacterium</taxon>
    </lineage>
</organism>
<dbReference type="InterPro" id="IPR011989">
    <property type="entry name" value="ARM-like"/>
</dbReference>
<accession>A0A2S3Z617</accession>
<dbReference type="SMART" id="SM00567">
    <property type="entry name" value="EZ_HEAT"/>
    <property type="match status" value="1"/>
</dbReference>
<comment type="caution">
    <text evidence="1">The sequence shown here is derived from an EMBL/GenBank/DDBJ whole genome shotgun (WGS) entry which is preliminary data.</text>
</comment>
<dbReference type="Proteomes" id="UP000237104">
    <property type="component" value="Unassembled WGS sequence"/>
</dbReference>
<dbReference type="AlphaFoldDB" id="A0A2S3Z617"/>
<sequence>MTHLAPNDAVDLALQGGLAGLNNSFSPSNECLALASHAHGLVGNDGALLAAFTAENADTRALALTLSIFIHGSDAPDAALARVLGVLKNDPQKVAALGAMSLISLTFVVIALDTANWGSVAISSALMVGLDDPVPVVRGRAAFALGAIGATSEMAVEPLLRMLREEPSGAAVAGAALGLTFVIDESLAPVIAPRLRESARADPDWQVRGAANWVLGMVGLDDPIGLRDIDDRVKGLALGASAGAHPVSYRPEILRIVRDGKADPSLRLSAACSLTDGGDPELIETGLLWLTRYRAEESFWMHYEIIDVVLALHGRTQSGNPA</sequence>
<evidence type="ECO:0000313" key="1">
    <source>
        <dbReference type="EMBL" id="POH59666.1"/>
    </source>
</evidence>
<dbReference type="RefSeq" id="WP_103432452.1">
    <property type="nucleotide sequence ID" value="NZ_PPXF01000065.1"/>
</dbReference>
<dbReference type="InterPro" id="IPR004155">
    <property type="entry name" value="PBS_lyase_HEAT"/>
</dbReference>
<evidence type="ECO:0000313" key="2">
    <source>
        <dbReference type="Proteomes" id="UP000237104"/>
    </source>
</evidence>
<protein>
    <recommendedName>
        <fullName evidence="3">HEAT repeat domain-containing protein</fullName>
    </recommendedName>
</protein>
<name>A0A2S3Z617_9MICO</name>
<reference evidence="1 2" key="1">
    <citation type="submission" date="2018-01" db="EMBL/GenBank/DDBJ databases">
        <title>Cryobacterium sp. nov., from glaciers in China.</title>
        <authorList>
            <person name="Liu Q."/>
            <person name="Xin Y.-H."/>
        </authorList>
    </citation>
    <scope>NUCLEOTIDE SEQUENCE [LARGE SCALE GENOMIC DNA]</scope>
    <source>
        <strain evidence="1 2">TMB1-8</strain>
    </source>
</reference>
<dbReference type="Gene3D" id="1.25.10.10">
    <property type="entry name" value="Leucine-rich Repeat Variant"/>
    <property type="match status" value="1"/>
</dbReference>
<dbReference type="Pfam" id="PF13646">
    <property type="entry name" value="HEAT_2"/>
    <property type="match status" value="1"/>
</dbReference>
<evidence type="ECO:0008006" key="3">
    <source>
        <dbReference type="Google" id="ProtNLM"/>
    </source>
</evidence>
<proteinExistence type="predicted"/>